<protein>
    <recommendedName>
        <fullName evidence="3">Xylanolytic transcriptional activator regulatory domain-containing protein</fullName>
    </recommendedName>
</protein>
<dbReference type="PANTHER" id="PTHR46910:SF5">
    <property type="entry name" value="ZN(II)2CYS6 TRANSCRIPTION FACTOR (EUROFUNG)"/>
    <property type="match status" value="1"/>
</dbReference>
<organism evidence="4 5">
    <name type="scientific">Fusarium sarcochroum</name>
    <dbReference type="NCBI Taxonomy" id="1208366"/>
    <lineage>
        <taxon>Eukaryota</taxon>
        <taxon>Fungi</taxon>
        <taxon>Dikarya</taxon>
        <taxon>Ascomycota</taxon>
        <taxon>Pezizomycotina</taxon>
        <taxon>Sordariomycetes</taxon>
        <taxon>Hypocreomycetidae</taxon>
        <taxon>Hypocreales</taxon>
        <taxon>Nectriaceae</taxon>
        <taxon>Fusarium</taxon>
        <taxon>Fusarium lateritium species complex</taxon>
    </lineage>
</organism>
<evidence type="ECO:0000259" key="3">
    <source>
        <dbReference type="SMART" id="SM00906"/>
    </source>
</evidence>
<dbReference type="OrthoDB" id="103819at2759"/>
<reference evidence="4" key="1">
    <citation type="journal article" date="2020" name="BMC Genomics">
        <title>Correction to: Identification and distribution of gene clusters required for synthesis of sphingolipid metabolism inhibitors in diverse species of the filamentous fungus Fusarium.</title>
        <authorList>
            <person name="Kim H.S."/>
            <person name="Lohmar J.M."/>
            <person name="Busman M."/>
            <person name="Brown D.W."/>
            <person name="Naumann T.A."/>
            <person name="Divon H.H."/>
            <person name="Lysoe E."/>
            <person name="Uhlig S."/>
            <person name="Proctor R.H."/>
        </authorList>
    </citation>
    <scope>NUCLEOTIDE SEQUENCE</scope>
    <source>
        <strain evidence="4">NRRL 20472</strain>
    </source>
</reference>
<evidence type="ECO:0000313" key="5">
    <source>
        <dbReference type="Proteomes" id="UP000622797"/>
    </source>
</evidence>
<dbReference type="GO" id="GO:0003677">
    <property type="term" value="F:DNA binding"/>
    <property type="evidence" value="ECO:0007669"/>
    <property type="project" value="InterPro"/>
</dbReference>
<dbReference type="InterPro" id="IPR007219">
    <property type="entry name" value="XnlR_reg_dom"/>
</dbReference>
<feature type="region of interest" description="Disordered" evidence="2">
    <location>
        <begin position="45"/>
        <end position="72"/>
    </location>
</feature>
<dbReference type="InterPro" id="IPR050987">
    <property type="entry name" value="AtrR-like"/>
</dbReference>
<name>A0A8H4XFI3_9HYPO</name>
<sequence length="491" mass="54322">MDSITSDLEDSTSRRGNLRARCSEKKIDQIDKRLDGIERLLQKLAGGDTEKPAGPDTLSARTSPSTLSPSESTLLASSVVEPGSIDPQRLVFEGDSSLAAHTAVASDIFRNEIQQSALQNSNPAINTALSSLHEIVSQVSEHSSSGGCTLCLAWNKGWLTLYAAFILACSVVCYCRSIESFTELCLKVYFTYGKFNQAEFIIVNAGLYYIFLEYSFVILDDNIRHEYGMHAQLCRSNLETALANLGLVLPHTYDTIEALLLGATYAIEVSRTSLAWLLNSTAITIGQTLGFHRSQSPSAITVEKEDKHDRKDLLFWMAYSLDKGLALRLGYAPLISDDDINVSMSAIDSIHGCWSDIFRAWVFHARLQGRIYDQLYCAAALMLPVSQRKARVPPLVSELRAMISEALQMAAKTGDLDQGHSTVPENYTLRSVFVHSNLVSFLGSLTLIYRAGGESYGDDCLQSAREAMEMHIRSLEMLDKDSGVRDIYLHW</sequence>
<feature type="region of interest" description="Disordered" evidence="2">
    <location>
        <begin position="1"/>
        <end position="22"/>
    </location>
</feature>
<accession>A0A8H4XFI3</accession>
<feature type="domain" description="Xylanolytic transcriptional activator regulatory" evidence="3">
    <location>
        <begin position="275"/>
        <end position="350"/>
    </location>
</feature>
<reference evidence="4" key="2">
    <citation type="submission" date="2020-05" db="EMBL/GenBank/DDBJ databases">
        <authorList>
            <person name="Kim H.-S."/>
            <person name="Proctor R.H."/>
            <person name="Brown D.W."/>
        </authorList>
    </citation>
    <scope>NUCLEOTIDE SEQUENCE</scope>
    <source>
        <strain evidence="4">NRRL 20472</strain>
    </source>
</reference>
<dbReference type="SMART" id="SM00906">
    <property type="entry name" value="Fungal_trans"/>
    <property type="match status" value="1"/>
</dbReference>
<dbReference type="Pfam" id="PF04082">
    <property type="entry name" value="Fungal_trans"/>
    <property type="match status" value="1"/>
</dbReference>
<keyword evidence="1" id="KW-0539">Nucleus</keyword>
<evidence type="ECO:0000313" key="4">
    <source>
        <dbReference type="EMBL" id="KAF4972244.1"/>
    </source>
</evidence>
<proteinExistence type="predicted"/>
<dbReference type="CDD" id="cd12148">
    <property type="entry name" value="fungal_TF_MHR"/>
    <property type="match status" value="1"/>
</dbReference>
<dbReference type="GO" id="GO:0006351">
    <property type="term" value="P:DNA-templated transcription"/>
    <property type="evidence" value="ECO:0007669"/>
    <property type="project" value="InterPro"/>
</dbReference>
<dbReference type="GO" id="GO:0003700">
    <property type="term" value="F:DNA-binding transcription factor activity"/>
    <property type="evidence" value="ECO:0007669"/>
    <property type="project" value="InterPro"/>
</dbReference>
<gene>
    <name evidence="4" type="ORF">FSARC_1141</name>
</gene>
<dbReference type="Proteomes" id="UP000622797">
    <property type="component" value="Unassembled WGS sequence"/>
</dbReference>
<keyword evidence="5" id="KW-1185">Reference proteome</keyword>
<dbReference type="GO" id="GO:0008270">
    <property type="term" value="F:zinc ion binding"/>
    <property type="evidence" value="ECO:0007669"/>
    <property type="project" value="InterPro"/>
</dbReference>
<dbReference type="EMBL" id="JABEXW010000063">
    <property type="protein sequence ID" value="KAF4972244.1"/>
    <property type="molecule type" value="Genomic_DNA"/>
</dbReference>
<evidence type="ECO:0000256" key="2">
    <source>
        <dbReference type="SAM" id="MobiDB-lite"/>
    </source>
</evidence>
<dbReference type="PANTHER" id="PTHR46910">
    <property type="entry name" value="TRANSCRIPTION FACTOR PDR1"/>
    <property type="match status" value="1"/>
</dbReference>
<evidence type="ECO:0000256" key="1">
    <source>
        <dbReference type="ARBA" id="ARBA00023242"/>
    </source>
</evidence>
<dbReference type="AlphaFoldDB" id="A0A8H4XFI3"/>
<feature type="compositionally biased region" description="Low complexity" evidence="2">
    <location>
        <begin position="62"/>
        <end position="72"/>
    </location>
</feature>
<comment type="caution">
    <text evidence="4">The sequence shown here is derived from an EMBL/GenBank/DDBJ whole genome shotgun (WGS) entry which is preliminary data.</text>
</comment>